<dbReference type="SUPFAM" id="SSF52218">
    <property type="entry name" value="Flavoproteins"/>
    <property type="match status" value="1"/>
</dbReference>
<dbReference type="EMBL" id="JAKRKC020000002">
    <property type="protein sequence ID" value="MCK2219458.1"/>
    <property type="molecule type" value="Genomic_DNA"/>
</dbReference>
<accession>A0ABT0G4D7</accession>
<dbReference type="Pfam" id="PF12724">
    <property type="entry name" value="Flavodoxin_5"/>
    <property type="match status" value="1"/>
</dbReference>
<dbReference type="Gene3D" id="3.40.50.360">
    <property type="match status" value="1"/>
</dbReference>
<dbReference type="InterPro" id="IPR029039">
    <property type="entry name" value="Flavoprotein-like_sf"/>
</dbReference>
<dbReference type="InterPro" id="IPR026816">
    <property type="entry name" value="Flavodoxin_dom"/>
</dbReference>
<dbReference type="PANTHER" id="PTHR38030">
    <property type="entry name" value="PROTOPORPHYRINOGEN IX DEHYDROGENASE [MENAQUINONE]"/>
    <property type="match status" value="1"/>
</dbReference>
<protein>
    <submittedName>
        <fullName evidence="2">Flavodoxin domain-containing protein</fullName>
    </submittedName>
</protein>
<evidence type="ECO:0000259" key="1">
    <source>
        <dbReference type="PROSITE" id="PS50902"/>
    </source>
</evidence>
<evidence type="ECO:0000313" key="2">
    <source>
        <dbReference type="EMBL" id="MCK2219458.1"/>
    </source>
</evidence>
<evidence type="ECO:0000313" key="3">
    <source>
        <dbReference type="Proteomes" id="UP001317259"/>
    </source>
</evidence>
<dbReference type="PANTHER" id="PTHR38030:SF2">
    <property type="entry name" value="PROTOPORPHYRINOGEN IX DEHYDROGENASE [QUINONE]"/>
    <property type="match status" value="1"/>
</dbReference>
<keyword evidence="3" id="KW-1185">Reference proteome</keyword>
<organism evidence="2 3">
    <name type="scientific">Actinomadura luzonensis</name>
    <dbReference type="NCBI Taxonomy" id="2805427"/>
    <lineage>
        <taxon>Bacteria</taxon>
        <taxon>Bacillati</taxon>
        <taxon>Actinomycetota</taxon>
        <taxon>Actinomycetes</taxon>
        <taxon>Streptosporangiales</taxon>
        <taxon>Thermomonosporaceae</taxon>
        <taxon>Actinomadura</taxon>
    </lineage>
</organism>
<gene>
    <name evidence="2" type="ORF">MF672_037525</name>
</gene>
<sequence>MSTSKVLVAYGTKNGSTAGIADMIAATLMREGVEAEARPAGTVRDVTPYRAVVLGGALYSGRWHGQARRFARRHAAALRERPVWLFSSGPLSEAADSADVPPVRAAAEAARLLGAREHVTFGGRLTAESGGFVARAMLRNGRAGDWRNPERIAEWAGKIAAELR</sequence>
<dbReference type="InterPro" id="IPR052200">
    <property type="entry name" value="Protoporphyrinogen_IX_DH"/>
</dbReference>
<proteinExistence type="predicted"/>
<dbReference type="RefSeq" id="WP_242381456.1">
    <property type="nucleotide sequence ID" value="NZ_JAKRKC020000002.1"/>
</dbReference>
<reference evidence="2 3" key="1">
    <citation type="submission" date="2022-04" db="EMBL/GenBank/DDBJ databases">
        <title>Genome draft of Actinomadura sp. ATCC 31491.</title>
        <authorList>
            <person name="Shi X."/>
            <person name="Du Y."/>
        </authorList>
    </citation>
    <scope>NUCLEOTIDE SEQUENCE [LARGE SCALE GENOMIC DNA]</scope>
    <source>
        <strain evidence="2 3">ATCC 31491</strain>
    </source>
</reference>
<dbReference type="PROSITE" id="PS50902">
    <property type="entry name" value="FLAVODOXIN_LIKE"/>
    <property type="match status" value="1"/>
</dbReference>
<comment type="caution">
    <text evidence="2">The sequence shown here is derived from an EMBL/GenBank/DDBJ whole genome shotgun (WGS) entry which is preliminary data.</text>
</comment>
<feature type="domain" description="Flavodoxin-like" evidence="1">
    <location>
        <begin position="6"/>
        <end position="160"/>
    </location>
</feature>
<name>A0ABT0G4D7_9ACTN</name>
<dbReference type="InterPro" id="IPR008254">
    <property type="entry name" value="Flavodoxin/NO_synth"/>
</dbReference>
<dbReference type="Proteomes" id="UP001317259">
    <property type="component" value="Unassembled WGS sequence"/>
</dbReference>